<keyword evidence="1" id="KW-1133">Transmembrane helix</keyword>
<dbReference type="Proteomes" id="UP000335496">
    <property type="component" value="Unassembled WGS sequence"/>
</dbReference>
<dbReference type="EMBL" id="QSLA01000039">
    <property type="protein sequence ID" value="RHF02387.1"/>
    <property type="molecule type" value="Genomic_DNA"/>
</dbReference>
<dbReference type="EMBL" id="RCXL01000033">
    <property type="protein sequence ID" value="RYT69699.1"/>
    <property type="molecule type" value="Genomic_DNA"/>
</dbReference>
<sequence>MLCWVISIILFCNTLWICSMLHLQLFPFLVYISV</sequence>
<comment type="caution">
    <text evidence="3">The sequence shown here is derived from an EMBL/GenBank/DDBJ whole genome shotgun (WGS) entry which is preliminary data.</text>
</comment>
<dbReference type="Proteomes" id="UP000283538">
    <property type="component" value="Unassembled WGS sequence"/>
</dbReference>
<evidence type="ECO:0000313" key="7">
    <source>
        <dbReference type="Proteomes" id="UP000335496"/>
    </source>
</evidence>
<dbReference type="Proteomes" id="UP000291917">
    <property type="component" value="Unassembled WGS sequence"/>
</dbReference>
<evidence type="ECO:0000313" key="4">
    <source>
        <dbReference type="EMBL" id="RYT69699.1"/>
    </source>
</evidence>
<accession>A0A414M1Z1</accession>
<keyword evidence="1" id="KW-0472">Membrane</keyword>
<keyword evidence="7" id="KW-1185">Reference proteome</keyword>
<evidence type="ECO:0000313" key="3">
    <source>
        <dbReference type="EMBL" id="RHF02387.1"/>
    </source>
</evidence>
<evidence type="ECO:0000313" key="2">
    <source>
        <dbReference type="EMBL" id="KAA5270019.1"/>
    </source>
</evidence>
<reference evidence="2 7" key="2">
    <citation type="journal article" date="2019" name="Nat. Med.">
        <title>A library of human gut bacterial isolates paired with longitudinal multiomics data enables mechanistic microbiome research.</title>
        <authorList>
            <person name="Poyet M."/>
            <person name="Groussin M."/>
            <person name="Gibbons S.M."/>
            <person name="Avila-Pacheco J."/>
            <person name="Jiang X."/>
            <person name="Kearney S.M."/>
            <person name="Perrotta A.R."/>
            <person name="Berdy B."/>
            <person name="Zhao S."/>
            <person name="Lieberman T.D."/>
            <person name="Swanson P.K."/>
            <person name="Smith M."/>
            <person name="Roesemann S."/>
            <person name="Alexander J.E."/>
            <person name="Rich S.A."/>
            <person name="Livny J."/>
            <person name="Vlamakis H."/>
            <person name="Clish C."/>
            <person name="Bullock K."/>
            <person name="Deik A."/>
            <person name="Scott J."/>
            <person name="Pierce K.A."/>
            <person name="Xavier R.J."/>
            <person name="Alm E.J."/>
        </authorList>
    </citation>
    <scope>NUCLEOTIDE SEQUENCE [LARGE SCALE GENOMIC DNA]</scope>
    <source>
        <strain evidence="2 7">BIOML-A1</strain>
    </source>
</reference>
<feature type="transmembrane region" description="Helical" evidence="1">
    <location>
        <begin position="6"/>
        <end position="32"/>
    </location>
</feature>
<keyword evidence="1" id="KW-0812">Transmembrane</keyword>
<protein>
    <submittedName>
        <fullName evidence="3">DUF3678 domain-containing protein</fullName>
    </submittedName>
</protein>
<dbReference type="EMBL" id="VVZX01000031">
    <property type="protein sequence ID" value="KAA5270019.1"/>
    <property type="molecule type" value="Genomic_DNA"/>
</dbReference>
<proteinExistence type="predicted"/>
<reference evidence="4 6" key="3">
    <citation type="journal article" date="2019" name="Science, e1252229">
        <title>Invertible promoters mediate bacterial phase variation, antibiotic resistance, and host adaptation in the gut.</title>
        <authorList>
            <person name="Jiang X."/>
            <person name="Hall A.B."/>
            <person name="Arthur T.D."/>
            <person name="Plichta D.R."/>
            <person name="Covington C.T."/>
            <person name="Poyet M."/>
            <person name="Crothers J."/>
            <person name="Moses P.L."/>
            <person name="Tolonen A.C."/>
            <person name="Vlamakis H."/>
            <person name="Alm E.J."/>
            <person name="Xavier R.J."/>
        </authorList>
    </citation>
    <scope>NUCLEOTIDE SEQUENCE [LARGE SCALE GENOMIC DNA]</scope>
    <source>
        <strain evidence="6">bj_0095</strain>
        <strain evidence="4">Bj_0095</strain>
    </source>
</reference>
<organism evidence="3 5">
    <name type="scientific">Bacteroides eggerthii</name>
    <dbReference type="NCBI Taxonomy" id="28111"/>
    <lineage>
        <taxon>Bacteria</taxon>
        <taxon>Pseudomonadati</taxon>
        <taxon>Bacteroidota</taxon>
        <taxon>Bacteroidia</taxon>
        <taxon>Bacteroidales</taxon>
        <taxon>Bacteroidaceae</taxon>
        <taxon>Bacteroides</taxon>
    </lineage>
</organism>
<reference evidence="3 5" key="1">
    <citation type="submission" date="2018-08" db="EMBL/GenBank/DDBJ databases">
        <title>A genome reference for cultivated species of the human gut microbiota.</title>
        <authorList>
            <person name="Zou Y."/>
            <person name="Xue W."/>
            <person name="Luo G."/>
        </authorList>
    </citation>
    <scope>NUCLEOTIDE SEQUENCE [LARGE SCALE GENOMIC DNA]</scope>
    <source>
        <strain evidence="3 5">AM26-26AC</strain>
    </source>
</reference>
<gene>
    <name evidence="3" type="ORF">DW701_17175</name>
    <name evidence="4" type="ORF">EAJ03_16800</name>
    <name evidence="2" type="ORF">F2Z23_17155</name>
</gene>
<evidence type="ECO:0000256" key="1">
    <source>
        <dbReference type="SAM" id="Phobius"/>
    </source>
</evidence>
<dbReference type="AlphaFoldDB" id="A0A414M1Z1"/>
<evidence type="ECO:0000313" key="6">
    <source>
        <dbReference type="Proteomes" id="UP000291917"/>
    </source>
</evidence>
<name>A0A414M1Z1_9BACE</name>
<evidence type="ECO:0000313" key="5">
    <source>
        <dbReference type="Proteomes" id="UP000283538"/>
    </source>
</evidence>